<evidence type="ECO:0000256" key="2">
    <source>
        <dbReference type="SAM" id="Phobius"/>
    </source>
</evidence>
<organism evidence="4 5">
    <name type="scientific">Orbilia blumenaviensis</name>
    <dbReference type="NCBI Taxonomy" id="1796055"/>
    <lineage>
        <taxon>Eukaryota</taxon>
        <taxon>Fungi</taxon>
        <taxon>Dikarya</taxon>
        <taxon>Ascomycota</taxon>
        <taxon>Pezizomycotina</taxon>
        <taxon>Orbiliomycetes</taxon>
        <taxon>Orbiliales</taxon>
        <taxon>Orbiliaceae</taxon>
        <taxon>Orbilia</taxon>
    </lineage>
</organism>
<keyword evidence="2" id="KW-1133">Transmembrane helix</keyword>
<feature type="transmembrane region" description="Helical" evidence="2">
    <location>
        <begin position="192"/>
        <end position="216"/>
    </location>
</feature>
<dbReference type="EMBL" id="JAVHNS010000013">
    <property type="protein sequence ID" value="KAK6337672.1"/>
    <property type="molecule type" value="Genomic_DNA"/>
</dbReference>
<evidence type="ECO:0000256" key="1">
    <source>
        <dbReference type="SAM" id="MobiDB-lite"/>
    </source>
</evidence>
<feature type="chain" id="PRO_5043698716" description="Mid2 domain-containing protein" evidence="3">
    <location>
        <begin position="21"/>
        <end position="299"/>
    </location>
</feature>
<dbReference type="AlphaFoldDB" id="A0AAV9UB30"/>
<keyword evidence="3" id="KW-0732">Signal</keyword>
<keyword evidence="5" id="KW-1185">Reference proteome</keyword>
<accession>A0AAV9UB30</accession>
<feature type="region of interest" description="Disordered" evidence="1">
    <location>
        <begin position="238"/>
        <end position="271"/>
    </location>
</feature>
<dbReference type="Proteomes" id="UP001373714">
    <property type="component" value="Unassembled WGS sequence"/>
</dbReference>
<keyword evidence="2" id="KW-0472">Membrane</keyword>
<feature type="region of interest" description="Disordered" evidence="1">
    <location>
        <begin position="157"/>
        <end position="176"/>
    </location>
</feature>
<feature type="compositionally biased region" description="Low complexity" evidence="1">
    <location>
        <begin position="262"/>
        <end position="271"/>
    </location>
</feature>
<reference evidence="4 5" key="1">
    <citation type="submission" date="2019-10" db="EMBL/GenBank/DDBJ databases">
        <authorList>
            <person name="Palmer J.M."/>
        </authorList>
    </citation>
    <scope>NUCLEOTIDE SEQUENCE [LARGE SCALE GENOMIC DNA]</scope>
    <source>
        <strain evidence="4 5">TWF730</strain>
    </source>
</reference>
<name>A0AAV9UB30_9PEZI</name>
<evidence type="ECO:0000256" key="3">
    <source>
        <dbReference type="SAM" id="SignalP"/>
    </source>
</evidence>
<evidence type="ECO:0000313" key="5">
    <source>
        <dbReference type="Proteomes" id="UP001373714"/>
    </source>
</evidence>
<keyword evidence="2" id="KW-0812">Transmembrane</keyword>
<comment type="caution">
    <text evidence="4">The sequence shown here is derived from an EMBL/GenBank/DDBJ whole genome shotgun (WGS) entry which is preliminary data.</text>
</comment>
<sequence length="299" mass="31651">MRLSIPIILGLTSLPHLIGAQRRRACYYPNGSRANNDMACNPEAETNNKIHSSCCSVDDNVACLSSNLCYNHIGYIYRGSCTDPTWEDPSCPSERCTSFSGSGMNILPCNDATNFWCCADGGSVPCCQNENRTQFYLNPGTITYVASGLTTAVLPTTTSAETTSTDSATTTSSEPSATAVPKAIATAISTGAAVGMGVGIAIPTILAIAFAALWWIERSKRKRLPRAQPIVPPAPFAPEYHQQSYGDGGAGGSLRPPLEMQSRSYSSELSSGYDQPVMGIDALELSAQSVKPPGYIGAQ</sequence>
<gene>
    <name evidence="4" type="ORF">TWF730_003064</name>
</gene>
<proteinExistence type="predicted"/>
<feature type="signal peptide" evidence="3">
    <location>
        <begin position="1"/>
        <end position="20"/>
    </location>
</feature>
<protein>
    <recommendedName>
        <fullName evidence="6">Mid2 domain-containing protein</fullName>
    </recommendedName>
</protein>
<evidence type="ECO:0008006" key="6">
    <source>
        <dbReference type="Google" id="ProtNLM"/>
    </source>
</evidence>
<evidence type="ECO:0000313" key="4">
    <source>
        <dbReference type="EMBL" id="KAK6337672.1"/>
    </source>
</evidence>